<accession>R4YNA2</accession>
<dbReference type="AlphaFoldDB" id="R4YNA2"/>
<name>R4YNA2_OLEAN</name>
<gene>
    <name evidence="1" type="ORF">OLEAN_C21240</name>
</gene>
<evidence type="ECO:0000313" key="2">
    <source>
        <dbReference type="Proteomes" id="UP000032749"/>
    </source>
</evidence>
<dbReference type="HOGENOM" id="CLU_2047284_0_0_6"/>
<organism evidence="1 2">
    <name type="scientific">Oleispira antarctica RB-8</name>
    <dbReference type="NCBI Taxonomy" id="698738"/>
    <lineage>
        <taxon>Bacteria</taxon>
        <taxon>Pseudomonadati</taxon>
        <taxon>Pseudomonadota</taxon>
        <taxon>Gammaproteobacteria</taxon>
        <taxon>Oceanospirillales</taxon>
        <taxon>Oceanospirillaceae</taxon>
        <taxon>Oleispira</taxon>
    </lineage>
</organism>
<dbReference type="EMBL" id="FO203512">
    <property type="protein sequence ID" value="CCK76300.1"/>
    <property type="molecule type" value="Genomic_DNA"/>
</dbReference>
<dbReference type="Proteomes" id="UP000032749">
    <property type="component" value="Chromosome"/>
</dbReference>
<protein>
    <submittedName>
        <fullName evidence="1">Uncharacterized protein</fullName>
    </submittedName>
</protein>
<evidence type="ECO:0000313" key="1">
    <source>
        <dbReference type="EMBL" id="CCK76300.1"/>
    </source>
</evidence>
<sequence length="120" mass="13603">MILCLAACTAVQISTVQAANDKGYEAHQGHSDHLLVLIHHKISLQKLQKQQVLNPTDNTLLQQGEHLRTVMPILRNYMATPKSYYLTTEMYHDSLENRAAMLTDFSALLIEYQKQLVSPP</sequence>
<keyword evidence="2" id="KW-1185">Reference proteome</keyword>
<dbReference type="KEGG" id="oai:OLEAN_C21240"/>
<proteinExistence type="predicted"/>
<reference evidence="1 2" key="1">
    <citation type="journal article" date="2013" name="Nat. Commun.">
        <title>Genome sequence and functional genomic analysis of the oil-degrading bacterium Oleispira antarctica.</title>
        <authorList>
            <person name="Kube M."/>
            <person name="Chernikova T.N."/>
            <person name="Al-Ramahi Y."/>
            <person name="Beloqui A."/>
            <person name="Lopez-Cortez N."/>
            <person name="Guazzaroni M.E."/>
            <person name="Heipieper H.J."/>
            <person name="Klages S."/>
            <person name="Kotsyurbenko O.R."/>
            <person name="Langer I."/>
            <person name="Nechitaylo T.Y."/>
            <person name="Lunsdorf H."/>
            <person name="Fernandez M."/>
            <person name="Juarez S."/>
            <person name="Ciordia S."/>
            <person name="Singer A."/>
            <person name="Kagan O."/>
            <person name="Egorova O."/>
            <person name="Petit P.A."/>
            <person name="Stogios P."/>
            <person name="Kim Y."/>
            <person name="Tchigvintsev A."/>
            <person name="Flick R."/>
            <person name="Denaro R."/>
            <person name="Genovese M."/>
            <person name="Albar J.P."/>
            <person name="Reva O.N."/>
            <person name="Martinez-Gomariz M."/>
            <person name="Tran H."/>
            <person name="Ferrer M."/>
            <person name="Savchenko A."/>
            <person name="Yakunin A.F."/>
            <person name="Yakimov M.M."/>
            <person name="Golyshina O.V."/>
            <person name="Reinhardt R."/>
            <person name="Golyshin P.N."/>
        </authorList>
    </citation>
    <scope>NUCLEOTIDE SEQUENCE [LARGE SCALE GENOMIC DNA]</scope>
</reference>
<dbReference type="STRING" id="698738.OLEAN_C21240"/>
<dbReference type="OrthoDB" id="10019801at2"/>